<name>A0ABV1RHW6_9ALTE</name>
<evidence type="ECO:0000256" key="2">
    <source>
        <dbReference type="ARBA" id="ARBA00022737"/>
    </source>
</evidence>
<dbReference type="PANTHER" id="PTHR19848:SF8">
    <property type="entry name" value="F-BOX AND WD REPEAT DOMAIN CONTAINING 7"/>
    <property type="match status" value="1"/>
</dbReference>
<dbReference type="InterPro" id="IPR011047">
    <property type="entry name" value="Quinoprotein_ADH-like_sf"/>
</dbReference>
<sequence length="341" mass="38197">MALITKVDIRLTIQKTHNQLRNYFSALLALILLAACTDAPTEINRIEQTDNGAYAADLSQAGIYSVMSTQQGVSLWDLDKNLPKFVWQHKPNQQNRVHITKISDDSRFVLTAESNQFAIWNLQTGANRGFYQVEASQIMVADLANGGEKVALGLMDGRVLFINLQTGRRLEFLAHSERISALDITPNGNYVLSGSYDGSAYLWHTQSAQITRDLSLQGRISQLALDNKARYAFTANSTNQSIIWDLTTGQQHSKLRYIARQQIFTQVKFSHNGKLLATGAPNQKIKIWSVDNGQLIAEWHITSDHFAATVLDFAFTLNDQQLTASTSFGLLQTWDISQLIY</sequence>
<keyword evidence="2" id="KW-0677">Repeat</keyword>
<dbReference type="SUPFAM" id="SSF50998">
    <property type="entry name" value="Quinoprotein alcohol dehydrogenase-like"/>
    <property type="match status" value="1"/>
</dbReference>
<keyword evidence="6" id="KW-1185">Reference proteome</keyword>
<gene>
    <name evidence="5" type="ORF">ABS311_11665</name>
</gene>
<evidence type="ECO:0000313" key="6">
    <source>
        <dbReference type="Proteomes" id="UP001467690"/>
    </source>
</evidence>
<keyword evidence="1 3" id="KW-0853">WD repeat</keyword>
<feature type="domain" description="Anaphase-promoting complex subunit 4-like WD40" evidence="4">
    <location>
        <begin position="258"/>
        <end position="311"/>
    </location>
</feature>
<dbReference type="Gene3D" id="2.130.10.10">
    <property type="entry name" value="YVTN repeat-like/Quinoprotein amine dehydrogenase"/>
    <property type="match status" value="2"/>
</dbReference>
<dbReference type="Pfam" id="PF12894">
    <property type="entry name" value="ANAPC4_WD40"/>
    <property type="match status" value="1"/>
</dbReference>
<feature type="repeat" description="WD" evidence="3">
    <location>
        <begin position="257"/>
        <end position="298"/>
    </location>
</feature>
<dbReference type="InterPro" id="IPR015943">
    <property type="entry name" value="WD40/YVTN_repeat-like_dom_sf"/>
</dbReference>
<evidence type="ECO:0000313" key="5">
    <source>
        <dbReference type="EMBL" id="MER2492531.1"/>
    </source>
</evidence>
<evidence type="ECO:0000256" key="1">
    <source>
        <dbReference type="ARBA" id="ARBA00022574"/>
    </source>
</evidence>
<dbReference type="PROSITE" id="PS50082">
    <property type="entry name" value="WD_REPEATS_2"/>
    <property type="match status" value="2"/>
</dbReference>
<comment type="caution">
    <text evidence="5">The sequence shown here is derived from an EMBL/GenBank/DDBJ whole genome shotgun (WGS) entry which is preliminary data.</text>
</comment>
<evidence type="ECO:0000256" key="3">
    <source>
        <dbReference type="PROSITE-ProRule" id="PRU00221"/>
    </source>
</evidence>
<dbReference type="PROSITE" id="PS50294">
    <property type="entry name" value="WD_REPEATS_REGION"/>
    <property type="match status" value="1"/>
</dbReference>
<reference evidence="5 6" key="1">
    <citation type="submission" date="2024-06" db="EMBL/GenBank/DDBJ databases">
        <authorList>
            <person name="Chen R.Y."/>
        </authorList>
    </citation>
    <scope>NUCLEOTIDE SEQUENCE [LARGE SCALE GENOMIC DNA]</scope>
    <source>
        <strain evidence="5 6">D2</strain>
    </source>
</reference>
<evidence type="ECO:0000259" key="4">
    <source>
        <dbReference type="Pfam" id="PF12894"/>
    </source>
</evidence>
<protein>
    <recommendedName>
        <fullName evidence="4">Anaphase-promoting complex subunit 4-like WD40 domain-containing protein</fullName>
    </recommendedName>
</protein>
<feature type="repeat" description="WD" evidence="3">
    <location>
        <begin position="172"/>
        <end position="213"/>
    </location>
</feature>
<dbReference type="InterPro" id="IPR001680">
    <property type="entry name" value="WD40_rpt"/>
</dbReference>
<organism evidence="5 6">
    <name type="scientific">Catenovulum sediminis</name>
    <dbReference type="NCBI Taxonomy" id="1740262"/>
    <lineage>
        <taxon>Bacteria</taxon>
        <taxon>Pseudomonadati</taxon>
        <taxon>Pseudomonadota</taxon>
        <taxon>Gammaproteobacteria</taxon>
        <taxon>Alteromonadales</taxon>
        <taxon>Alteromonadaceae</taxon>
        <taxon>Catenovulum</taxon>
    </lineage>
</organism>
<dbReference type="Pfam" id="PF00400">
    <property type="entry name" value="WD40"/>
    <property type="match status" value="1"/>
</dbReference>
<dbReference type="InterPro" id="IPR024977">
    <property type="entry name" value="Apc4-like_WD40_dom"/>
</dbReference>
<dbReference type="EMBL" id="JBELOE010000212">
    <property type="protein sequence ID" value="MER2492531.1"/>
    <property type="molecule type" value="Genomic_DNA"/>
</dbReference>
<dbReference type="SMART" id="SM00320">
    <property type="entry name" value="WD40"/>
    <property type="match status" value="3"/>
</dbReference>
<dbReference type="RefSeq" id="WP_350402022.1">
    <property type="nucleotide sequence ID" value="NZ_JBELOE010000212.1"/>
</dbReference>
<dbReference type="Proteomes" id="UP001467690">
    <property type="component" value="Unassembled WGS sequence"/>
</dbReference>
<proteinExistence type="predicted"/>
<dbReference type="PANTHER" id="PTHR19848">
    <property type="entry name" value="WD40 REPEAT PROTEIN"/>
    <property type="match status" value="1"/>
</dbReference>
<accession>A0ABV1RHW6</accession>